<accession>A0A2T0U860</accession>
<gene>
    <name evidence="3" type="ORF">BCF74_12515</name>
</gene>
<reference evidence="3 4" key="1">
    <citation type="submission" date="2018-03" db="EMBL/GenBank/DDBJ databases">
        <title>Genomic Encyclopedia of Archaeal and Bacterial Type Strains, Phase II (KMG-II): from individual species to whole genera.</title>
        <authorList>
            <person name="Goeker M."/>
        </authorList>
    </citation>
    <scope>NUCLEOTIDE SEQUENCE [LARGE SCALE GENOMIC DNA]</scope>
    <source>
        <strain evidence="3 4">ATCC BAA-1496</strain>
    </source>
</reference>
<keyword evidence="2" id="KW-1133">Transmembrane helix</keyword>
<feature type="region of interest" description="Disordered" evidence="1">
    <location>
        <begin position="1"/>
        <end position="22"/>
    </location>
</feature>
<comment type="caution">
    <text evidence="3">The sequence shown here is derived from an EMBL/GenBank/DDBJ whole genome shotgun (WGS) entry which is preliminary data.</text>
</comment>
<evidence type="ECO:0000313" key="4">
    <source>
        <dbReference type="Proteomes" id="UP000237822"/>
    </source>
</evidence>
<dbReference type="RefSeq" id="WP_106298511.1">
    <property type="nucleotide sequence ID" value="NZ_PVTI01000025.1"/>
</dbReference>
<dbReference type="Proteomes" id="UP000237822">
    <property type="component" value="Unassembled WGS sequence"/>
</dbReference>
<keyword evidence="2" id="KW-0472">Membrane</keyword>
<organism evidence="3 4">
    <name type="scientific">Knoellia remsis</name>
    <dbReference type="NCBI Taxonomy" id="407159"/>
    <lineage>
        <taxon>Bacteria</taxon>
        <taxon>Bacillati</taxon>
        <taxon>Actinomycetota</taxon>
        <taxon>Actinomycetes</taxon>
        <taxon>Micrococcales</taxon>
        <taxon>Intrasporangiaceae</taxon>
        <taxon>Knoellia</taxon>
    </lineage>
</organism>
<keyword evidence="2" id="KW-0812">Transmembrane</keyword>
<protein>
    <submittedName>
        <fullName evidence="3">Uncharacterized protein</fullName>
    </submittedName>
</protein>
<feature type="compositionally biased region" description="Polar residues" evidence="1">
    <location>
        <begin position="115"/>
        <end position="133"/>
    </location>
</feature>
<evidence type="ECO:0000313" key="3">
    <source>
        <dbReference type="EMBL" id="PRY54106.1"/>
    </source>
</evidence>
<proteinExistence type="predicted"/>
<sequence length="148" mass="14674">MTHPTPDPTPRDEVLPGPTEDSARRLRRIAGVGLAALAIVAGGATAAYAATQTDTETGWATVVDTESATPGVSDSSTTTDDSTTEGTSPGSPSFSSQERSGGRADCPDKAGSGSGESTQPGDSGQAGPSQDGSPQDEAPSPAPDTETL</sequence>
<keyword evidence="4" id="KW-1185">Reference proteome</keyword>
<feature type="region of interest" description="Disordered" evidence="1">
    <location>
        <begin position="59"/>
        <end position="148"/>
    </location>
</feature>
<name>A0A2T0U860_9MICO</name>
<evidence type="ECO:0000256" key="2">
    <source>
        <dbReference type="SAM" id="Phobius"/>
    </source>
</evidence>
<feature type="compositionally biased region" description="Polar residues" evidence="1">
    <location>
        <begin position="59"/>
        <end position="68"/>
    </location>
</feature>
<evidence type="ECO:0000256" key="1">
    <source>
        <dbReference type="SAM" id="MobiDB-lite"/>
    </source>
</evidence>
<dbReference type="EMBL" id="PVTI01000025">
    <property type="protein sequence ID" value="PRY54106.1"/>
    <property type="molecule type" value="Genomic_DNA"/>
</dbReference>
<feature type="compositionally biased region" description="Low complexity" evidence="1">
    <location>
        <begin position="69"/>
        <end position="96"/>
    </location>
</feature>
<dbReference type="AlphaFoldDB" id="A0A2T0U860"/>
<feature type="transmembrane region" description="Helical" evidence="2">
    <location>
        <begin position="29"/>
        <end position="50"/>
    </location>
</feature>